<dbReference type="KEGG" id="mgot:MgSA37_01001"/>
<dbReference type="AlphaFoldDB" id="A0A120MYC6"/>
<evidence type="ECO:0000313" key="2">
    <source>
        <dbReference type="Proteomes" id="UP000218263"/>
    </source>
</evidence>
<dbReference type="Proteomes" id="UP000218263">
    <property type="component" value="Chromosome"/>
</dbReference>
<sequence>MKKRFFAFALIIAAFVSVTSGCYVEGGGGYRYHHYHRWDRDRD</sequence>
<dbReference type="RefSeq" id="WP_260146977.1">
    <property type="nucleotide sequence ID" value="NZ_AP017313.1"/>
</dbReference>
<gene>
    <name evidence="1" type="ORF">MgSA37_01001</name>
</gene>
<protein>
    <submittedName>
        <fullName evidence="1">Uncharacterized protein</fullName>
    </submittedName>
</protein>
<keyword evidence="2" id="KW-1185">Reference proteome</keyword>
<accession>A0A120MYC6</accession>
<reference evidence="1 2" key="1">
    <citation type="submission" date="2015-12" db="EMBL/GenBank/DDBJ databases">
        <title>Genome sequence of Mucilaginibacter gotjawali.</title>
        <authorList>
            <person name="Lee J.S."/>
            <person name="Lee K.C."/>
            <person name="Kim K.K."/>
            <person name="Lee B.W."/>
        </authorList>
    </citation>
    <scope>NUCLEOTIDE SEQUENCE [LARGE SCALE GENOMIC DNA]</scope>
    <source>
        <strain evidence="1 2">SA3-7</strain>
    </source>
</reference>
<dbReference type="EMBL" id="AP017313">
    <property type="protein sequence ID" value="BAU52837.1"/>
    <property type="molecule type" value="Genomic_DNA"/>
</dbReference>
<dbReference type="PROSITE" id="PS51257">
    <property type="entry name" value="PROKAR_LIPOPROTEIN"/>
    <property type="match status" value="1"/>
</dbReference>
<evidence type="ECO:0000313" key="1">
    <source>
        <dbReference type="EMBL" id="BAU52837.1"/>
    </source>
</evidence>
<proteinExistence type="predicted"/>
<name>A0A120MYC6_9SPHI</name>
<organism evidence="1 2">
    <name type="scientific">Mucilaginibacter gotjawali</name>
    <dbReference type="NCBI Taxonomy" id="1550579"/>
    <lineage>
        <taxon>Bacteria</taxon>
        <taxon>Pseudomonadati</taxon>
        <taxon>Bacteroidota</taxon>
        <taxon>Sphingobacteriia</taxon>
        <taxon>Sphingobacteriales</taxon>
        <taxon>Sphingobacteriaceae</taxon>
        <taxon>Mucilaginibacter</taxon>
    </lineage>
</organism>